<evidence type="ECO:0000313" key="2">
    <source>
        <dbReference type="Proteomes" id="UP000095597"/>
    </source>
</evidence>
<dbReference type="RefSeq" id="WP_055215178.1">
    <property type="nucleotide sequence ID" value="NZ_CYXO01000023.1"/>
</dbReference>
<protein>
    <recommendedName>
        <fullName evidence="3">TIR domain-containing protein</fullName>
    </recommendedName>
</protein>
<dbReference type="InterPro" id="IPR035897">
    <property type="entry name" value="Toll_tir_struct_dom_sf"/>
</dbReference>
<dbReference type="Proteomes" id="UP000095597">
    <property type="component" value="Unassembled WGS sequence"/>
</dbReference>
<name>A0A173V9R4_9FIRM</name>
<accession>A0A173V9R4</accession>
<proteinExistence type="predicted"/>
<organism evidence="1 2">
    <name type="scientific">Dorea longicatena</name>
    <dbReference type="NCBI Taxonomy" id="88431"/>
    <lineage>
        <taxon>Bacteria</taxon>
        <taxon>Bacillati</taxon>
        <taxon>Bacillota</taxon>
        <taxon>Clostridia</taxon>
        <taxon>Lachnospirales</taxon>
        <taxon>Lachnospiraceae</taxon>
        <taxon>Dorea</taxon>
    </lineage>
</organism>
<reference evidence="1 2" key="1">
    <citation type="submission" date="2015-09" db="EMBL/GenBank/DDBJ databases">
        <authorList>
            <consortium name="Pathogen Informatics"/>
        </authorList>
    </citation>
    <scope>NUCLEOTIDE SEQUENCE [LARGE SCALE GENOMIC DNA]</scope>
    <source>
        <strain evidence="1 2">2789STDY5834961</strain>
    </source>
</reference>
<sequence>MKNKPHKLFISHSSKDAEYMKAFVDLLVAIGVHKNQITCTSVPQCNIPVGCNIYDWLAKQFQTSDLHVVYAFSDNYYSSVATLNEMGAAWVMRCKWTGLLLPGFTFNKLAGCIDKNQICIKLDDPDIITLKQRLRQFRDDIIKEFGLESIDEDEWEEKRDDFLDKIKIIAQQKNVKTTPSNPVNGSNNTKGKTRFDAPVAQRQEIDLLKDYTPFSKVKPIISCGDEKVAKIKTFADCFDMDVDISNVTKRGMGEFAMALMKYIPCDNWTGFFDAGYAIEFDAFASGAIKKVQLEIKNDTGVKIIDEENDVRIGGGHFKYRFRDKVRNREALEKISEVCFTVFFAESYIDGEKGRLSIRNLKVTPAYE</sequence>
<dbReference type="AlphaFoldDB" id="A0A173V9R4"/>
<dbReference type="SUPFAM" id="SSF52200">
    <property type="entry name" value="Toll/Interleukin receptor TIR domain"/>
    <property type="match status" value="1"/>
</dbReference>
<gene>
    <name evidence="1" type="ORF">ERS852573_02771</name>
</gene>
<evidence type="ECO:0000313" key="1">
    <source>
        <dbReference type="EMBL" id="CUN24119.1"/>
    </source>
</evidence>
<evidence type="ECO:0008006" key="3">
    <source>
        <dbReference type="Google" id="ProtNLM"/>
    </source>
</evidence>
<dbReference type="EMBL" id="CYXO01000023">
    <property type="protein sequence ID" value="CUN24119.1"/>
    <property type="molecule type" value="Genomic_DNA"/>
</dbReference>
<dbReference type="OrthoDB" id="4772211at2"/>
<dbReference type="Gene3D" id="3.40.50.10140">
    <property type="entry name" value="Toll/interleukin-1 receptor homology (TIR) domain"/>
    <property type="match status" value="1"/>
</dbReference>